<dbReference type="RefSeq" id="WP_035968193.1">
    <property type="nucleotide sequence ID" value="NZ_BMEG01000001.1"/>
</dbReference>
<dbReference type="EMBL" id="JFHE01000027">
    <property type="protein sequence ID" value="KDR30290.1"/>
    <property type="molecule type" value="Genomic_DNA"/>
</dbReference>
<keyword evidence="3" id="KW-0997">Cell inner membrane</keyword>
<evidence type="ECO:0000256" key="4">
    <source>
        <dbReference type="ARBA" id="ARBA00022741"/>
    </source>
</evidence>
<dbReference type="Proteomes" id="UP000597138">
    <property type="component" value="Unassembled WGS sequence"/>
</dbReference>
<dbReference type="GO" id="GO:0016887">
    <property type="term" value="F:ATP hydrolysis activity"/>
    <property type="evidence" value="ECO:0007669"/>
    <property type="project" value="InterPro"/>
</dbReference>
<evidence type="ECO:0000313" key="8">
    <source>
        <dbReference type="EMBL" id="GGD57265.1"/>
    </source>
</evidence>
<gene>
    <name evidence="9" type="ORF">BG57_15135</name>
    <name evidence="8" type="ORF">GCM10010985_08850</name>
</gene>
<keyword evidence="11" id="KW-1185">Reference proteome</keyword>
<evidence type="ECO:0000256" key="6">
    <source>
        <dbReference type="ARBA" id="ARBA00023136"/>
    </source>
</evidence>
<dbReference type="SMART" id="SM00382">
    <property type="entry name" value="AAA"/>
    <property type="match status" value="1"/>
</dbReference>
<keyword evidence="2" id="KW-1003">Cell membrane</keyword>
<dbReference type="SUPFAM" id="SSF50331">
    <property type="entry name" value="MOP-like"/>
    <property type="match status" value="1"/>
</dbReference>
<dbReference type="InterPro" id="IPR040582">
    <property type="entry name" value="OB_MalK-like"/>
</dbReference>
<dbReference type="OrthoDB" id="5298774at2"/>
<dbReference type="InterPro" id="IPR008995">
    <property type="entry name" value="Mo/tungstate-bd_C_term_dom"/>
</dbReference>
<keyword evidence="4" id="KW-0547">Nucleotide-binding</keyword>
<organism evidence="9 10">
    <name type="scientific">Caballeronia grimmiae</name>
    <dbReference type="NCBI Taxonomy" id="1071679"/>
    <lineage>
        <taxon>Bacteria</taxon>
        <taxon>Pseudomonadati</taxon>
        <taxon>Pseudomonadota</taxon>
        <taxon>Betaproteobacteria</taxon>
        <taxon>Burkholderiales</taxon>
        <taxon>Burkholderiaceae</taxon>
        <taxon>Caballeronia</taxon>
    </lineage>
</organism>
<evidence type="ECO:0000256" key="1">
    <source>
        <dbReference type="ARBA" id="ARBA00022448"/>
    </source>
</evidence>
<dbReference type="SUPFAM" id="SSF52540">
    <property type="entry name" value="P-loop containing nucleoside triphosphate hydrolases"/>
    <property type="match status" value="1"/>
</dbReference>
<name>A0A069NPJ2_9BURK</name>
<keyword evidence="6" id="KW-0472">Membrane</keyword>
<dbReference type="Gene3D" id="3.40.50.300">
    <property type="entry name" value="P-loop containing nucleotide triphosphate hydrolases"/>
    <property type="match status" value="1"/>
</dbReference>
<dbReference type="GO" id="GO:1990060">
    <property type="term" value="C:maltose transport complex"/>
    <property type="evidence" value="ECO:0007669"/>
    <property type="project" value="TreeGrafter"/>
</dbReference>
<keyword evidence="5 9" id="KW-0067">ATP-binding</keyword>
<dbReference type="InterPro" id="IPR003439">
    <property type="entry name" value="ABC_transporter-like_ATP-bd"/>
</dbReference>
<dbReference type="PROSITE" id="PS00211">
    <property type="entry name" value="ABC_TRANSPORTER_1"/>
    <property type="match status" value="1"/>
</dbReference>
<dbReference type="AlphaFoldDB" id="A0A069NPJ2"/>
<evidence type="ECO:0000259" key="7">
    <source>
        <dbReference type="PROSITE" id="PS50893"/>
    </source>
</evidence>
<dbReference type="GO" id="GO:0055052">
    <property type="term" value="C:ATP-binding cassette (ABC) transporter complex, substrate-binding subunit-containing"/>
    <property type="evidence" value="ECO:0007669"/>
    <property type="project" value="TreeGrafter"/>
</dbReference>
<reference evidence="8" key="4">
    <citation type="submission" date="2024-05" db="EMBL/GenBank/DDBJ databases">
        <authorList>
            <person name="Sun Q."/>
            <person name="Zhou Y."/>
        </authorList>
    </citation>
    <scope>NUCLEOTIDE SEQUENCE</scope>
    <source>
        <strain evidence="8">CGMCC 1.11013</strain>
    </source>
</reference>
<sequence>MASLTLRNINKRYEDTEVMKSVNLDIDDGEFVVFVGPSGCGKSTLMRMIAGLEDISGGELMIDGTRVNDLPPAKRGIAMVFQSYALYPHMTLYDNMAFGLKLAGEKKPAIDAAVKQAAKILHIDHLLDRKPKQLSGGQRQRVAIGRAITRKPKVFLFDEPLSNLDAALRVKMRLEFARLHDDLKTTMIYVTHDQVEAMTLADKIVVLSAGNVEQVGTPNTLYHAPANKFVAGFIGSPKMNFLSGTVVQVRDGGVLVKYATGETQLAGVLPGNAKAGDAVTVGIRPEHLQPVTASSEYGVSASTMTVETLGDAAYLYAETQVAPDGLISRIPPLEKHARGEKLRLGAEPDHCHMFDAEGQAFQRNVVEAYLKEHPEVRPMRASA</sequence>
<reference evidence="9 10" key="2">
    <citation type="submission" date="2014-03" db="EMBL/GenBank/DDBJ databases">
        <title>Draft Genome Sequences of Four Burkholderia Strains.</title>
        <authorList>
            <person name="Liu X.Y."/>
            <person name="Li C.X."/>
            <person name="Xu J.H."/>
        </authorList>
    </citation>
    <scope>NUCLEOTIDE SEQUENCE [LARGE SCALE GENOMIC DNA]</scope>
    <source>
        <strain evidence="9 10">R27</strain>
    </source>
</reference>
<dbReference type="PROSITE" id="PS50893">
    <property type="entry name" value="ABC_TRANSPORTER_2"/>
    <property type="match status" value="1"/>
</dbReference>
<dbReference type="STRING" id="1071679.BG57_15135"/>
<dbReference type="NCBIfam" id="NF008653">
    <property type="entry name" value="PRK11650.1"/>
    <property type="match status" value="1"/>
</dbReference>
<evidence type="ECO:0000313" key="10">
    <source>
        <dbReference type="Proteomes" id="UP000027439"/>
    </source>
</evidence>
<dbReference type="InterPro" id="IPR012340">
    <property type="entry name" value="NA-bd_OB-fold"/>
</dbReference>
<dbReference type="InterPro" id="IPR047641">
    <property type="entry name" value="ABC_transpr_MalK/UgpC-like"/>
</dbReference>
<dbReference type="InterPro" id="IPR003593">
    <property type="entry name" value="AAA+_ATPase"/>
</dbReference>
<proteinExistence type="predicted"/>
<dbReference type="GO" id="GO:0005524">
    <property type="term" value="F:ATP binding"/>
    <property type="evidence" value="ECO:0007669"/>
    <property type="project" value="UniProtKB-KW"/>
</dbReference>
<dbReference type="Gene3D" id="2.40.50.140">
    <property type="entry name" value="Nucleic acid-binding proteins"/>
    <property type="match status" value="1"/>
</dbReference>
<dbReference type="EMBL" id="BMEG01000001">
    <property type="protein sequence ID" value="GGD57265.1"/>
    <property type="molecule type" value="Genomic_DNA"/>
</dbReference>
<reference evidence="8" key="1">
    <citation type="journal article" date="2014" name="Int. J. Syst. Evol. Microbiol.">
        <title>Complete genome of a new Firmicutes species belonging to the dominant human colonic microbiota ('Ruminococcus bicirculans') reveals two chromosomes and a selective capacity to utilize plant glucans.</title>
        <authorList>
            <consortium name="NISC Comparative Sequencing Program"/>
            <person name="Wegmann U."/>
            <person name="Louis P."/>
            <person name="Goesmann A."/>
            <person name="Henrissat B."/>
            <person name="Duncan S.H."/>
            <person name="Flint H.J."/>
        </authorList>
    </citation>
    <scope>NUCLEOTIDE SEQUENCE</scope>
    <source>
        <strain evidence="8">CGMCC 1.11013</strain>
    </source>
</reference>
<evidence type="ECO:0000256" key="2">
    <source>
        <dbReference type="ARBA" id="ARBA00022475"/>
    </source>
</evidence>
<feature type="domain" description="ABC transporter" evidence="7">
    <location>
        <begin position="4"/>
        <end position="234"/>
    </location>
</feature>
<dbReference type="InterPro" id="IPR017871">
    <property type="entry name" value="ABC_transporter-like_CS"/>
</dbReference>
<dbReference type="InterPro" id="IPR015855">
    <property type="entry name" value="ABC_transpr_MalK-like"/>
</dbReference>
<evidence type="ECO:0000256" key="5">
    <source>
        <dbReference type="ARBA" id="ARBA00022840"/>
    </source>
</evidence>
<dbReference type="Pfam" id="PF17912">
    <property type="entry name" value="OB_MalK"/>
    <property type="match status" value="1"/>
</dbReference>
<dbReference type="CDD" id="cd03301">
    <property type="entry name" value="ABC_MalK_N"/>
    <property type="match status" value="1"/>
</dbReference>
<accession>A0A069NPJ2</accession>
<dbReference type="GO" id="GO:0015423">
    <property type="term" value="F:ABC-type maltose transporter activity"/>
    <property type="evidence" value="ECO:0007669"/>
    <property type="project" value="TreeGrafter"/>
</dbReference>
<dbReference type="eggNOG" id="COG3842">
    <property type="taxonomic scope" value="Bacteria"/>
</dbReference>
<dbReference type="Gene3D" id="2.40.50.100">
    <property type="match status" value="1"/>
</dbReference>
<reference evidence="11" key="3">
    <citation type="journal article" date="2019" name="Int. J. Syst. Evol. Microbiol.">
        <title>The Global Catalogue of Microorganisms (GCM) 10K type strain sequencing project: providing services to taxonomists for standard genome sequencing and annotation.</title>
        <authorList>
            <consortium name="The Broad Institute Genomics Platform"/>
            <consortium name="The Broad Institute Genome Sequencing Center for Infectious Disease"/>
            <person name="Wu L."/>
            <person name="Ma J."/>
        </authorList>
    </citation>
    <scope>NUCLEOTIDE SEQUENCE [LARGE SCALE GENOMIC DNA]</scope>
    <source>
        <strain evidence="11">CGMCC 1.11013</strain>
    </source>
</reference>
<dbReference type="PANTHER" id="PTHR43875">
    <property type="entry name" value="MALTODEXTRIN IMPORT ATP-BINDING PROTEIN MSMX"/>
    <property type="match status" value="1"/>
</dbReference>
<dbReference type="FunFam" id="3.40.50.300:FF:000042">
    <property type="entry name" value="Maltose/maltodextrin ABC transporter, ATP-binding protein"/>
    <property type="match status" value="1"/>
</dbReference>
<keyword evidence="1" id="KW-0813">Transport</keyword>
<protein>
    <submittedName>
        <fullName evidence="9">Maltose/maltodextrin transporter ATP-binding protein</fullName>
    </submittedName>
    <submittedName>
        <fullName evidence="8">Sugar ABC transporter ATP-binding protein</fullName>
    </submittedName>
</protein>
<evidence type="ECO:0000313" key="9">
    <source>
        <dbReference type="EMBL" id="KDR30290.1"/>
    </source>
</evidence>
<dbReference type="Proteomes" id="UP000027439">
    <property type="component" value="Unassembled WGS sequence"/>
</dbReference>
<evidence type="ECO:0000313" key="11">
    <source>
        <dbReference type="Proteomes" id="UP000597138"/>
    </source>
</evidence>
<dbReference type="InterPro" id="IPR027417">
    <property type="entry name" value="P-loop_NTPase"/>
</dbReference>
<dbReference type="PANTHER" id="PTHR43875:SF3">
    <property type="entry name" value="MALTOSE_MALTODEXTRIN IMPORT ATP-BINDING PROTEIN MALK"/>
    <property type="match status" value="1"/>
</dbReference>
<dbReference type="Pfam" id="PF00005">
    <property type="entry name" value="ABC_tran"/>
    <property type="match status" value="1"/>
</dbReference>
<comment type="caution">
    <text evidence="9">The sequence shown here is derived from an EMBL/GenBank/DDBJ whole genome shotgun (WGS) entry which is preliminary data.</text>
</comment>
<evidence type="ECO:0000256" key="3">
    <source>
        <dbReference type="ARBA" id="ARBA00022519"/>
    </source>
</evidence>